<accession>A0A2T3N948</accession>
<evidence type="ECO:0000256" key="2">
    <source>
        <dbReference type="PROSITE-ProRule" id="PRU00335"/>
    </source>
</evidence>
<evidence type="ECO:0000259" key="3">
    <source>
        <dbReference type="PROSITE" id="PS50977"/>
    </source>
</evidence>
<dbReference type="RefSeq" id="WP_051901928.1">
    <property type="nucleotide sequence ID" value="NZ_JGVO01000110.1"/>
</dbReference>
<dbReference type="SUPFAM" id="SSF46689">
    <property type="entry name" value="Homeodomain-like"/>
    <property type="match status" value="1"/>
</dbReference>
<dbReference type="EMBL" id="PYMA01000029">
    <property type="protein sequence ID" value="PSW09965.1"/>
    <property type="molecule type" value="Genomic_DNA"/>
</dbReference>
<dbReference type="SUPFAM" id="SSF48498">
    <property type="entry name" value="Tetracyclin repressor-like, C-terminal domain"/>
    <property type="match status" value="1"/>
</dbReference>
<feature type="DNA-binding region" description="H-T-H motif" evidence="2">
    <location>
        <begin position="16"/>
        <end position="35"/>
    </location>
</feature>
<dbReference type="AlphaFoldDB" id="A0A2T3N948"/>
<dbReference type="OrthoDB" id="8535430at2"/>
<protein>
    <submittedName>
        <fullName evidence="4">TetR/AcrR family transcriptional regulator</fullName>
    </submittedName>
</protein>
<dbReference type="InterPro" id="IPR050109">
    <property type="entry name" value="HTH-type_TetR-like_transc_reg"/>
</dbReference>
<dbReference type="PANTHER" id="PTHR30055:SF146">
    <property type="entry name" value="HTH-TYPE TRANSCRIPTIONAL DUAL REGULATOR CECR"/>
    <property type="match status" value="1"/>
</dbReference>
<dbReference type="GO" id="GO:0003700">
    <property type="term" value="F:DNA-binding transcription factor activity"/>
    <property type="evidence" value="ECO:0007669"/>
    <property type="project" value="TreeGrafter"/>
</dbReference>
<dbReference type="InterPro" id="IPR001647">
    <property type="entry name" value="HTH_TetR"/>
</dbReference>
<dbReference type="InterPro" id="IPR009057">
    <property type="entry name" value="Homeodomain-like_sf"/>
</dbReference>
<keyword evidence="5" id="KW-1185">Reference proteome</keyword>
<dbReference type="InterPro" id="IPR039536">
    <property type="entry name" value="TetR_C_Proteobacteria"/>
</dbReference>
<evidence type="ECO:0000256" key="1">
    <source>
        <dbReference type="ARBA" id="ARBA00023125"/>
    </source>
</evidence>
<dbReference type="GO" id="GO:0000976">
    <property type="term" value="F:transcription cis-regulatory region binding"/>
    <property type="evidence" value="ECO:0007669"/>
    <property type="project" value="TreeGrafter"/>
</dbReference>
<proteinExistence type="predicted"/>
<evidence type="ECO:0000313" key="4">
    <source>
        <dbReference type="EMBL" id="PSW09965.1"/>
    </source>
</evidence>
<gene>
    <name evidence="4" type="ORF">C9I98_25400</name>
</gene>
<dbReference type="PROSITE" id="PS50977">
    <property type="entry name" value="HTH_TETR_2"/>
    <property type="match status" value="1"/>
</dbReference>
<keyword evidence="1 2" id="KW-0238">DNA-binding</keyword>
<feature type="domain" description="HTH tetR-type" evidence="3">
    <location>
        <begin position="1"/>
        <end position="53"/>
    </location>
</feature>
<dbReference type="Pfam" id="PF14246">
    <property type="entry name" value="TetR_C_7"/>
    <property type="match status" value="1"/>
</dbReference>
<organism evidence="4 5">
    <name type="scientific">Photobacterium sanctipauli</name>
    <dbReference type="NCBI Taxonomy" id="1342794"/>
    <lineage>
        <taxon>Bacteria</taxon>
        <taxon>Pseudomonadati</taxon>
        <taxon>Pseudomonadota</taxon>
        <taxon>Gammaproteobacteria</taxon>
        <taxon>Vibrionales</taxon>
        <taxon>Vibrionaceae</taxon>
        <taxon>Photobacterium</taxon>
    </lineage>
</organism>
<dbReference type="Gene3D" id="1.10.10.60">
    <property type="entry name" value="Homeodomain-like"/>
    <property type="match status" value="1"/>
</dbReference>
<dbReference type="InterPro" id="IPR036271">
    <property type="entry name" value="Tet_transcr_reg_TetR-rel_C_sf"/>
</dbReference>
<dbReference type="Proteomes" id="UP000241771">
    <property type="component" value="Unassembled WGS sequence"/>
</dbReference>
<sequence>MKAATELFSEQGYAISMDAIALRAQVSKQTVYSHFKTKDDLFDTCIRKKCISSQLDVSLIDDHRPADEVLYEFGWRFQNMLMSDEAKSTYKTAVSQSDSHPELAKVFLNAGPKNTTDMLAEYLAKLVEQGKLIRDLNVRDAAMQLLLMCHGRAVYWTYLGQDSGESEQERQQYLKACVDMFLRGYQAK</sequence>
<name>A0A2T3N948_9GAMM</name>
<dbReference type="PANTHER" id="PTHR30055">
    <property type="entry name" value="HTH-TYPE TRANSCRIPTIONAL REGULATOR RUTR"/>
    <property type="match status" value="1"/>
</dbReference>
<evidence type="ECO:0000313" key="5">
    <source>
        <dbReference type="Proteomes" id="UP000241771"/>
    </source>
</evidence>
<dbReference type="Pfam" id="PF00440">
    <property type="entry name" value="TetR_N"/>
    <property type="match status" value="1"/>
</dbReference>
<reference evidence="4 5" key="1">
    <citation type="submission" date="2018-01" db="EMBL/GenBank/DDBJ databases">
        <title>Whole genome sequencing of Histamine producing bacteria.</title>
        <authorList>
            <person name="Butler K."/>
        </authorList>
    </citation>
    <scope>NUCLEOTIDE SEQUENCE [LARGE SCALE GENOMIC DNA]</scope>
    <source>
        <strain evidence="4 5">DSM 100436</strain>
    </source>
</reference>
<comment type="caution">
    <text evidence="4">The sequence shown here is derived from an EMBL/GenBank/DDBJ whole genome shotgun (WGS) entry which is preliminary data.</text>
</comment>
<dbReference type="Gene3D" id="1.10.357.10">
    <property type="entry name" value="Tetracycline Repressor, domain 2"/>
    <property type="match status" value="1"/>
</dbReference>